<dbReference type="Proteomes" id="UP000299102">
    <property type="component" value="Unassembled WGS sequence"/>
</dbReference>
<evidence type="ECO:0000256" key="1">
    <source>
        <dbReference type="SAM" id="MobiDB-lite"/>
    </source>
</evidence>
<evidence type="ECO:0000313" key="4">
    <source>
        <dbReference type="Proteomes" id="UP000299102"/>
    </source>
</evidence>
<keyword evidence="2" id="KW-0812">Transmembrane</keyword>
<dbReference type="AlphaFoldDB" id="A0A4C1W5B3"/>
<evidence type="ECO:0000313" key="3">
    <source>
        <dbReference type="EMBL" id="GBP46193.1"/>
    </source>
</evidence>
<name>A0A4C1W5B3_EUMVA</name>
<sequence length="219" mass="24088">MLSEFYRRIPNNVTSAPRGPVRALSAHVDTKPVKQKGSPPTAVSDRAPTEDGKDVKKRPADQSSMCICVCVSVLTVLYPAALTVTLLLYSISSLVRLYADGAFKTEGTHGRPMTSPAAFNEPHSSHRSPTRRQIGTDRCRLLIRRRRNANERGRAVGEINCFAKFLLGVSITYPDSSFWLKVARIPAGSTLPSLLIQTRTCTLPYTPLCTFQTLRLAEG</sequence>
<keyword evidence="2" id="KW-1133">Transmembrane helix</keyword>
<organism evidence="3 4">
    <name type="scientific">Eumeta variegata</name>
    <name type="common">Bagworm moth</name>
    <name type="synonym">Eumeta japonica</name>
    <dbReference type="NCBI Taxonomy" id="151549"/>
    <lineage>
        <taxon>Eukaryota</taxon>
        <taxon>Metazoa</taxon>
        <taxon>Ecdysozoa</taxon>
        <taxon>Arthropoda</taxon>
        <taxon>Hexapoda</taxon>
        <taxon>Insecta</taxon>
        <taxon>Pterygota</taxon>
        <taxon>Neoptera</taxon>
        <taxon>Endopterygota</taxon>
        <taxon>Lepidoptera</taxon>
        <taxon>Glossata</taxon>
        <taxon>Ditrysia</taxon>
        <taxon>Tineoidea</taxon>
        <taxon>Psychidae</taxon>
        <taxon>Oiketicinae</taxon>
        <taxon>Eumeta</taxon>
    </lineage>
</organism>
<reference evidence="3 4" key="1">
    <citation type="journal article" date="2019" name="Commun. Biol.">
        <title>The bagworm genome reveals a unique fibroin gene that provides high tensile strength.</title>
        <authorList>
            <person name="Kono N."/>
            <person name="Nakamura H."/>
            <person name="Ohtoshi R."/>
            <person name="Tomita M."/>
            <person name="Numata K."/>
            <person name="Arakawa K."/>
        </authorList>
    </citation>
    <scope>NUCLEOTIDE SEQUENCE [LARGE SCALE GENOMIC DNA]</scope>
</reference>
<keyword evidence="4" id="KW-1185">Reference proteome</keyword>
<evidence type="ECO:0000256" key="2">
    <source>
        <dbReference type="SAM" id="Phobius"/>
    </source>
</evidence>
<feature type="region of interest" description="Disordered" evidence="1">
    <location>
        <begin position="106"/>
        <end position="132"/>
    </location>
</feature>
<feature type="transmembrane region" description="Helical" evidence="2">
    <location>
        <begin position="66"/>
        <end position="89"/>
    </location>
</feature>
<dbReference type="EMBL" id="BGZK01000478">
    <property type="protein sequence ID" value="GBP46193.1"/>
    <property type="molecule type" value="Genomic_DNA"/>
</dbReference>
<comment type="caution">
    <text evidence="3">The sequence shown here is derived from an EMBL/GenBank/DDBJ whole genome shotgun (WGS) entry which is preliminary data.</text>
</comment>
<feature type="compositionally biased region" description="Basic and acidic residues" evidence="1">
    <location>
        <begin position="47"/>
        <end position="57"/>
    </location>
</feature>
<protein>
    <submittedName>
        <fullName evidence="3">Uncharacterized protein</fullName>
    </submittedName>
</protein>
<keyword evidence="2" id="KW-0472">Membrane</keyword>
<gene>
    <name evidence="3" type="ORF">EVAR_24601_1</name>
</gene>
<accession>A0A4C1W5B3</accession>
<proteinExistence type="predicted"/>
<feature type="region of interest" description="Disordered" evidence="1">
    <location>
        <begin position="1"/>
        <end position="57"/>
    </location>
</feature>